<gene>
    <name evidence="5" type="ORF">FYJ61_05130</name>
</gene>
<feature type="region of interest" description="Disordered" evidence="1">
    <location>
        <begin position="470"/>
        <end position="503"/>
    </location>
</feature>
<dbReference type="Pfam" id="PF17802">
    <property type="entry name" value="SpaA"/>
    <property type="match status" value="1"/>
</dbReference>
<feature type="region of interest" description="Disordered" evidence="1">
    <location>
        <begin position="315"/>
        <end position="339"/>
    </location>
</feature>
<dbReference type="Gene3D" id="2.60.40.10">
    <property type="entry name" value="Immunoglobulins"/>
    <property type="match status" value="1"/>
</dbReference>
<dbReference type="InterPro" id="IPR041033">
    <property type="entry name" value="SpaA_PFL_dom_1"/>
</dbReference>
<dbReference type="InterPro" id="IPR008454">
    <property type="entry name" value="Collagen-bd_Cna-like_B-typ_dom"/>
</dbReference>
<organism evidence="5 6">
    <name type="scientific">Lactobacillus equicursoris</name>
    <dbReference type="NCBI Taxonomy" id="420645"/>
    <lineage>
        <taxon>Bacteria</taxon>
        <taxon>Bacillati</taxon>
        <taxon>Bacillota</taxon>
        <taxon>Bacilli</taxon>
        <taxon>Lactobacillales</taxon>
        <taxon>Lactobacillaceae</taxon>
        <taxon>Lactobacillus</taxon>
    </lineage>
</organism>
<sequence>MRKHKEKKLIRLAHLFAALILTLSILVPSFVEVGQAVWSPANAVAADKNSDQNNDSYNLADKKWITNIEVDQIKNGNKEKVDLSKPLEDGSNIAVVLQFKIPKDSVKGNGSKVTYQMPAGFKIDREQSGKIDSQFDSDIKVGTYKVTTDGYVEVTFNEKFDATCDEFGQLKVDGTLQNSSATDNREIKFDGTGTTIVVDNAGDIEVNKSAKVAKDRASIDYTVDVTTKNGTPSTVDVTDELKDATNVKGSYDESSFKIIKKSADNKTTELSTKDYKPVISTNSSNNPTFKISDLPRLEKGESYEITYKVKLDDQVSEGNESIGNTAKSKSGNRDDSKPITTKISDKRVQKLGSYDSNSGQINWTITVNKNRDDISNYKLTDALPDKPEGVSLLDDVTIKDQTDPNNKQDLSKIIVKGKKGDTSISLDFSKLPDKDNLKTHEFQITYSTKAPEASSTGDTKVTNKVDFHDDHHHYSAKDSPTVPKKSDHQDEHHDSDDYDITKNWDSEDSISGNDAEKLYNWHSTLKLAGKELNLLDYTDTIEDPTRENEYNPDDFWSHDVVGSQYHYGVASELYKELTDPNNVELIAEDGSSQTTYKLGKDYSIEAHFYKDKNRDEEVDKTDSQTKVKSFLIRIVPKSGKTIKPTKLVLHYSTHVRVDKIAAGETWTYKNTGYFNRFNDTQVNKHSTDQHEEKKDLKLTKGASSSDSNQPFSYKNADQTFDISETNGKVYYQLLLKVPDKEKGPLEITDILPKGMKYVDGSLTTAIWKDGWNVEKDSDPKASTTTETQTDGTTKLKISLPVGKDRAGKVIVLRYQGSVKDDQSWQDPTQLSKSYVNKVSWNGQSDEQKTTFKDEKSIISKTATQLKDSDGNPKKTVSYQVNINTAAKDLNPDGDTVLLNDKITSADNLELSLNLQTVKLYKYDPNSEDHRGAEVDPSLYTFKYDNDTHEIKMELPDRFACVLVYQYDFDAGDAKSPTISNTASLAGKTSGAVTTQLTNSHSAASIYAKKISIYKMDSDNNAKLLPNAQFEVKKLDEDKWQDVQATDIASKKYRTSDGKLVTDSDGRLNLTGFDSNTVYCVNETKAPDGYSINKNTYYLVWLEDKSAKDVYDGLSDTVKKEIGGQDKIHFFKTTGAIYVPDQYTQLKVAKKWVDSDGTAAKPGASNVKVDLYRVTKKMNAIKVKVVLYNPNFGKYENSKDNNPFFEEEYQVEKGTSITIHGDAYGNTPKYEWLTINGINQTVDPNAGTYTSPKLNSDTTIVAKTNNWVDTEKIVVEKEDPQPIMDQTTKTKVETVTLDASNNWQKTWDKLPHEDENGNTYYYKVEEESVPGYKTSYRNNDGVKYGQIDVINQEKNEVYHLPQSGGRGLYAFLVLGTAIVASGLAFRRKKFN</sequence>
<accession>A0A844FNV4</accession>
<dbReference type="Proteomes" id="UP000452141">
    <property type="component" value="Unassembled WGS sequence"/>
</dbReference>
<evidence type="ECO:0000259" key="4">
    <source>
        <dbReference type="Pfam" id="PF17802"/>
    </source>
</evidence>
<dbReference type="InterPro" id="IPR013783">
    <property type="entry name" value="Ig-like_fold"/>
</dbReference>
<dbReference type="InterPro" id="IPR008966">
    <property type="entry name" value="Adhesion_dom_sf"/>
</dbReference>
<proteinExistence type="predicted"/>
<evidence type="ECO:0000256" key="2">
    <source>
        <dbReference type="SAM" id="Phobius"/>
    </source>
</evidence>
<comment type="caution">
    <text evidence="5">The sequence shown here is derived from an EMBL/GenBank/DDBJ whole genome shotgun (WGS) entry which is preliminary data.</text>
</comment>
<feature type="compositionally biased region" description="Polar residues" evidence="1">
    <location>
        <begin position="316"/>
        <end position="329"/>
    </location>
</feature>
<keyword evidence="2" id="KW-0812">Transmembrane</keyword>
<dbReference type="Pfam" id="PF05738">
    <property type="entry name" value="Cna_B"/>
    <property type="match status" value="1"/>
</dbReference>
<feature type="domain" description="CNA-B" evidence="3">
    <location>
        <begin position="1288"/>
        <end position="1341"/>
    </location>
</feature>
<evidence type="ECO:0000313" key="6">
    <source>
        <dbReference type="Proteomes" id="UP000452141"/>
    </source>
</evidence>
<evidence type="ECO:0000256" key="1">
    <source>
        <dbReference type="SAM" id="MobiDB-lite"/>
    </source>
</evidence>
<evidence type="ECO:0000259" key="3">
    <source>
        <dbReference type="Pfam" id="PF05738"/>
    </source>
</evidence>
<dbReference type="SUPFAM" id="SSF49401">
    <property type="entry name" value="Bacterial adhesins"/>
    <property type="match status" value="3"/>
</dbReference>
<dbReference type="EMBL" id="VUMW01000011">
    <property type="protein sequence ID" value="MST79862.1"/>
    <property type="molecule type" value="Genomic_DNA"/>
</dbReference>
<dbReference type="Gene3D" id="2.60.40.740">
    <property type="match status" value="4"/>
</dbReference>
<feature type="compositionally biased region" description="Basic and acidic residues" evidence="1">
    <location>
        <begin position="685"/>
        <end position="698"/>
    </location>
</feature>
<keyword evidence="2" id="KW-0472">Membrane</keyword>
<feature type="compositionally biased region" description="Basic and acidic residues" evidence="1">
    <location>
        <begin position="484"/>
        <end position="503"/>
    </location>
</feature>
<reference evidence="5 6" key="1">
    <citation type="submission" date="2019-08" db="EMBL/GenBank/DDBJ databases">
        <title>In-depth cultivation of the pig gut microbiome towards novel bacterial diversity and tailored functional studies.</title>
        <authorList>
            <person name="Wylensek D."/>
            <person name="Hitch T.C.A."/>
            <person name="Clavel T."/>
        </authorList>
    </citation>
    <scope>NUCLEOTIDE SEQUENCE [LARGE SCALE GENOMIC DNA]</scope>
    <source>
        <strain evidence="5 6">WCA-470BD-2E</strain>
    </source>
</reference>
<feature type="transmembrane region" description="Helical" evidence="2">
    <location>
        <begin position="1366"/>
        <end position="1384"/>
    </location>
</feature>
<feature type="compositionally biased region" description="Polar residues" evidence="1">
    <location>
        <begin position="701"/>
        <end position="713"/>
    </location>
</feature>
<dbReference type="RefSeq" id="WP_154486830.1">
    <property type="nucleotide sequence ID" value="NZ_VUMW01000011.1"/>
</dbReference>
<dbReference type="SUPFAM" id="SSF49478">
    <property type="entry name" value="Cna protein B-type domain"/>
    <property type="match status" value="1"/>
</dbReference>
<evidence type="ECO:0000313" key="5">
    <source>
        <dbReference type="EMBL" id="MST79862.1"/>
    </source>
</evidence>
<protein>
    <submittedName>
        <fullName evidence="5">Cna B-type domain-containing protein</fullName>
    </submittedName>
</protein>
<dbReference type="Gene3D" id="2.60.40.1140">
    <property type="entry name" value="Collagen-binding surface protein Cna, B-type domain"/>
    <property type="match status" value="1"/>
</dbReference>
<feature type="region of interest" description="Disordered" evidence="1">
    <location>
        <begin position="683"/>
        <end position="713"/>
    </location>
</feature>
<feature type="domain" description="SpaA-like prealbumin fold" evidence="4">
    <location>
        <begin position="1009"/>
        <end position="1099"/>
    </location>
</feature>
<name>A0A844FNV4_9LACO</name>
<keyword evidence="2" id="KW-1133">Transmembrane helix</keyword>